<dbReference type="PATRIC" id="fig|999422.3.peg.2547"/>
<proteinExistence type="predicted"/>
<feature type="signal peptide" evidence="1">
    <location>
        <begin position="1"/>
        <end position="32"/>
    </location>
</feature>
<dbReference type="STRING" id="999422.HMPREF9944_02434"/>
<keyword evidence="1" id="KW-0732">Signal</keyword>
<feature type="chain" id="PRO_5003551662" evidence="1">
    <location>
        <begin position="33"/>
        <end position="932"/>
    </location>
</feature>
<feature type="domain" description="Non-reducing end beta-L-arabinofuranosidase-like GH127 catalytic" evidence="2">
    <location>
        <begin position="404"/>
        <end position="705"/>
    </location>
</feature>
<dbReference type="PANTHER" id="PTHR43465:SF2">
    <property type="entry name" value="DUF1680 DOMAIN PROTEIN (AFU_ORTHOLOGUE AFUA_1G08910)"/>
    <property type="match status" value="1"/>
</dbReference>
<dbReference type="AlphaFoldDB" id="H1HQI5"/>
<dbReference type="InterPro" id="IPR012878">
    <property type="entry name" value="Beta-AFase-like_GH127_cat"/>
</dbReference>
<dbReference type="InterPro" id="IPR049046">
    <property type="entry name" value="Beta-AFase-like_GH127_middle"/>
</dbReference>
<dbReference type="Gene3D" id="2.60.120.260">
    <property type="entry name" value="Galactose-binding domain-like"/>
    <property type="match status" value="2"/>
</dbReference>
<sequence>MKKLIIKGMKTKKKWLYAVLALLIQGAGTAYGQSPAGNDTVKTGQQTGEVSYAGIKMEKVGESNLSATAGQKHADGRVINDTELTYSGKWEFNRLLPRSGGYFCNTRSYAQQNGATASCLLNDCEGIRWYAKPVAGAVAEVYIDGKLVKTVDCAKPAADGLLFDSGALSRGDHRLVIVAKSGAVEIDWLLCKGKPAGPVQIDAGNRSFVQYTAGFRLTPADLQRAQSVAEATLSDEEWELCAKGGTVRCYGETGPDGGTMQLYVNDKPYRTVNCYSKVPQKHRLLFTVDHLMADQYNRIKGIVVSKGKRVALERFVTDDPSCLMVEMNRQTDEELAQMARHAKKASDPAGWKPVGFEAVAPVRGVKLEDGVFKTIFDRNIRYLEDCLRKPNWVDAKDQDRIWIDMLMGSNEGRMLGGMGHTLRFRDVPAFSKAIEDILEQIDRRQFANGNGYLMPYQSLNYKLSTDTWPGVMRDEQKNYDRAMLTKGLLAAGLGGHERGYRLLRPFYDWFNNAKEYLPLMLLGSMGIQGSIAGPMVYHSPVGKPEDIQTNMKYYDMDWWLNDLAQGLPEAAWRFTLNRPHNYLLTSVCALFDIYKATGSKRYLNAALGAWRIYSGYFQIPGGGISLCEHFECRPKSHVLTNLPNNIYETCGSVFWIDLNHRFLQLWPTKERYASEIEKSLYNVVFAAQGENGCIRYFNQVNDAKYPAMCYNTCCEIQATALYGMLPQYVYSVAPDGVFVNLFSASDIDFKVKDQPVKLTMKTQFPYSNQVALRVSADRPVTMKVRVRIPEWAKGGVVLRVNDRKVKTGMPGSYVEIDRTWKDNDEITWSLPMTWSYEKYIGATRIAGATRYAFFYGPMLMALQGPMMKDAEQAPNEPSVKFDISPDEFLKRIKATDKPCEFTVEGMPDYRFTPYFSLQGGNFTCFPGLRQAE</sequence>
<dbReference type="EMBL" id="AGEK01000045">
    <property type="protein sequence ID" value="EHO66109.1"/>
    <property type="molecule type" value="Genomic_DNA"/>
</dbReference>
<keyword evidence="5" id="KW-1185">Reference proteome</keyword>
<dbReference type="HOGENOM" id="CLU_313956_0_0_10"/>
<evidence type="ECO:0000259" key="3">
    <source>
        <dbReference type="Pfam" id="PF20736"/>
    </source>
</evidence>
<dbReference type="PANTHER" id="PTHR43465">
    <property type="entry name" value="DUF1680 DOMAIN PROTEIN (AFU_ORTHOLOGUE AFUA_1G08910)"/>
    <property type="match status" value="1"/>
</dbReference>
<gene>
    <name evidence="4" type="ORF">HMPREF9944_02434</name>
</gene>
<feature type="domain" description="Non-reducing end beta-L-arabinofuranosidase-like GH127 middle" evidence="3">
    <location>
        <begin position="737"/>
        <end position="832"/>
    </location>
</feature>
<dbReference type="Pfam" id="PF07944">
    <property type="entry name" value="Beta-AFase-like_GH127_cat"/>
    <property type="match status" value="1"/>
</dbReference>
<evidence type="ECO:0000313" key="4">
    <source>
        <dbReference type="EMBL" id="EHO66109.1"/>
    </source>
</evidence>
<dbReference type="RefSeq" id="WP_008566558.1">
    <property type="nucleotide sequence ID" value="NZ_JH594512.1"/>
</dbReference>
<dbReference type="InterPro" id="IPR049174">
    <property type="entry name" value="Beta-AFase-like"/>
</dbReference>
<evidence type="ECO:0000313" key="5">
    <source>
        <dbReference type="Proteomes" id="UP000003167"/>
    </source>
</evidence>
<organism evidence="4 5">
    <name type="scientific">Segatella maculosa OT 289</name>
    <dbReference type="NCBI Taxonomy" id="999422"/>
    <lineage>
        <taxon>Bacteria</taxon>
        <taxon>Pseudomonadati</taxon>
        <taxon>Bacteroidota</taxon>
        <taxon>Bacteroidia</taxon>
        <taxon>Bacteroidales</taxon>
        <taxon>Prevotellaceae</taxon>
        <taxon>Segatella</taxon>
    </lineage>
</organism>
<dbReference type="Pfam" id="PF20736">
    <property type="entry name" value="Glyco_hydro127M"/>
    <property type="match status" value="1"/>
</dbReference>
<reference evidence="4 5" key="1">
    <citation type="submission" date="2011-12" db="EMBL/GenBank/DDBJ databases">
        <title>The Genome Sequence of Prevotella maculosa OT 289.</title>
        <authorList>
            <consortium name="The Broad Institute Genome Sequencing Platform"/>
            <person name="Earl A."/>
            <person name="Ward D."/>
            <person name="Feldgarden M."/>
            <person name="Gevers D."/>
            <person name="Izard J."/>
            <person name="Blanton J.M."/>
            <person name="Mathney J."/>
            <person name="Tanner A.C."/>
            <person name="Dewhirst F.E."/>
            <person name="Young S.K."/>
            <person name="Zeng Q."/>
            <person name="Gargeya S."/>
            <person name="Fitzgerald M."/>
            <person name="Haas B."/>
            <person name="Abouelleil A."/>
            <person name="Alvarado L."/>
            <person name="Arachchi H.M."/>
            <person name="Berlin A."/>
            <person name="Chapman S.B."/>
            <person name="Gearin G."/>
            <person name="Goldberg J."/>
            <person name="Griggs A."/>
            <person name="Gujja S."/>
            <person name="Hansen M."/>
            <person name="Heiman D."/>
            <person name="Howarth C."/>
            <person name="Larimer J."/>
            <person name="Lui A."/>
            <person name="MacDonald P.J.P."/>
            <person name="McCowen C."/>
            <person name="Montmayeur A."/>
            <person name="Murphy C."/>
            <person name="Neiman D."/>
            <person name="Pearson M."/>
            <person name="Priest M."/>
            <person name="Roberts A."/>
            <person name="Saif S."/>
            <person name="Shea T."/>
            <person name="Sisk P."/>
            <person name="Stolte C."/>
            <person name="Sykes S."/>
            <person name="Wortman J."/>
            <person name="Nusbaum C."/>
            <person name="Birren B."/>
        </authorList>
    </citation>
    <scope>NUCLEOTIDE SEQUENCE [LARGE SCALE GENOMIC DNA]</scope>
    <source>
        <strain evidence="4 5">OT 289</strain>
    </source>
</reference>
<evidence type="ECO:0000259" key="2">
    <source>
        <dbReference type="Pfam" id="PF07944"/>
    </source>
</evidence>
<comment type="caution">
    <text evidence="4">The sequence shown here is derived from an EMBL/GenBank/DDBJ whole genome shotgun (WGS) entry which is preliminary data.</text>
</comment>
<protein>
    <submittedName>
        <fullName evidence="4">Uncharacterized protein</fullName>
    </submittedName>
</protein>
<name>H1HQI5_9BACT</name>
<evidence type="ECO:0000256" key="1">
    <source>
        <dbReference type="SAM" id="SignalP"/>
    </source>
</evidence>
<dbReference type="Proteomes" id="UP000003167">
    <property type="component" value="Unassembled WGS sequence"/>
</dbReference>
<accession>H1HQI5</accession>